<protein>
    <submittedName>
        <fullName evidence="2">Uncharacterized protein</fullName>
    </submittedName>
</protein>
<sequence length="265" mass="29886">MRTHIVYKSLFLLAISALAFAKTAKAADIFVDNKVGFVKIYLTGDIVKKDADDFSRALTHLKSDFDKKNFKKDSPFSKMLIIDSPGGMVDAAMRIGTLVRSNRMMVVVPINAKCLSSCVYVAAGGVLRWLYGDIGIHRPYFITAQSEGFDTAMKRVIGESKAYFSRMNVSEQLANDMFATPPEEVHILGDRELKSYWLGEEDMAYTEEIEIANAASLKMSRQEYIQRQKLAKEESSRKCTVYDEMVTCMGNIYRKYGLVQGKNNK</sequence>
<evidence type="ECO:0000313" key="3">
    <source>
        <dbReference type="Proteomes" id="UP001168540"/>
    </source>
</evidence>
<reference evidence="2" key="1">
    <citation type="submission" date="2023-06" db="EMBL/GenBank/DDBJ databases">
        <authorList>
            <person name="Zhang S."/>
        </authorList>
    </citation>
    <scope>NUCLEOTIDE SEQUENCE</scope>
    <source>
        <strain evidence="2">SG2303</strain>
    </source>
</reference>
<gene>
    <name evidence="2" type="ORF">QU481_03880</name>
</gene>
<dbReference type="Gene3D" id="3.90.226.10">
    <property type="entry name" value="2-enoyl-CoA Hydratase, Chain A, domain 1"/>
    <property type="match status" value="1"/>
</dbReference>
<dbReference type="InterPro" id="IPR029045">
    <property type="entry name" value="ClpP/crotonase-like_dom_sf"/>
</dbReference>
<keyword evidence="1" id="KW-0732">Signal</keyword>
<dbReference type="RefSeq" id="WP_289828575.1">
    <property type="nucleotide sequence ID" value="NZ_JAUEDK010000004.1"/>
</dbReference>
<dbReference type="SUPFAM" id="SSF52096">
    <property type="entry name" value="ClpP/crotonase"/>
    <property type="match status" value="1"/>
</dbReference>
<keyword evidence="3" id="KW-1185">Reference proteome</keyword>
<organism evidence="2 3">
    <name type="scientific">Crenobacter oryzisoli</name>
    <dbReference type="NCBI Taxonomy" id="3056844"/>
    <lineage>
        <taxon>Bacteria</taxon>
        <taxon>Pseudomonadati</taxon>
        <taxon>Pseudomonadota</taxon>
        <taxon>Betaproteobacteria</taxon>
        <taxon>Neisseriales</taxon>
        <taxon>Neisseriaceae</taxon>
        <taxon>Crenobacter</taxon>
    </lineage>
</organism>
<feature type="chain" id="PRO_5047335029" evidence="1">
    <location>
        <begin position="22"/>
        <end position="265"/>
    </location>
</feature>
<dbReference type="Proteomes" id="UP001168540">
    <property type="component" value="Unassembled WGS sequence"/>
</dbReference>
<feature type="signal peptide" evidence="1">
    <location>
        <begin position="1"/>
        <end position="21"/>
    </location>
</feature>
<name>A0ABT7XJQ7_9NEIS</name>
<evidence type="ECO:0000313" key="2">
    <source>
        <dbReference type="EMBL" id="MDN0074027.1"/>
    </source>
</evidence>
<comment type="caution">
    <text evidence="2">The sequence shown here is derived from an EMBL/GenBank/DDBJ whole genome shotgun (WGS) entry which is preliminary data.</text>
</comment>
<proteinExistence type="predicted"/>
<accession>A0ABT7XJQ7</accession>
<evidence type="ECO:0000256" key="1">
    <source>
        <dbReference type="SAM" id="SignalP"/>
    </source>
</evidence>
<dbReference type="EMBL" id="JAUEDK010000004">
    <property type="protein sequence ID" value="MDN0074027.1"/>
    <property type="molecule type" value="Genomic_DNA"/>
</dbReference>